<feature type="region of interest" description="Disordered" evidence="1">
    <location>
        <begin position="166"/>
        <end position="186"/>
    </location>
</feature>
<feature type="region of interest" description="Disordered" evidence="1">
    <location>
        <begin position="697"/>
        <end position="721"/>
    </location>
</feature>
<evidence type="ECO:0008006" key="4">
    <source>
        <dbReference type="Google" id="ProtNLM"/>
    </source>
</evidence>
<feature type="region of interest" description="Disordered" evidence="1">
    <location>
        <begin position="854"/>
        <end position="883"/>
    </location>
</feature>
<dbReference type="STRING" id="180088.A0A1J8PIV3"/>
<organism evidence="2 3">
    <name type="scientific">Rhizopogon vesiculosus</name>
    <dbReference type="NCBI Taxonomy" id="180088"/>
    <lineage>
        <taxon>Eukaryota</taxon>
        <taxon>Fungi</taxon>
        <taxon>Dikarya</taxon>
        <taxon>Basidiomycota</taxon>
        <taxon>Agaricomycotina</taxon>
        <taxon>Agaricomycetes</taxon>
        <taxon>Agaricomycetidae</taxon>
        <taxon>Boletales</taxon>
        <taxon>Suillineae</taxon>
        <taxon>Rhizopogonaceae</taxon>
        <taxon>Rhizopogon</taxon>
    </lineage>
</organism>
<sequence>MDAENIDPSIRVQVLPSQNAYFAGESFSVTITFTNTRLPVNSNHIQEPASVPIPVQKSHKRNAHSISSAPLARPPTSPGLGSRPPDIVRALGNGIGDGRKALIGNGYGIETSKGKGKGKEVLEARRSALKSVSVDMEANGHEEYVQAYQVDSGEFLVKSLLPSYSSQPPATHRTSFPLPHHHPHARKHSVFDGHLQLNEVQSQAQPSPPLPSSSSASTFTLALDPIAETPQSPTPSTPSLTSSTTSEVHSYPPRPSPITKFAHSALGNGHPPLPIPKLTSHKPLPPNTTLLLYSYLQLSGTAHILPHGPAPPALAHLRTQLLKRPVLGGGSMDIARSRTHTGSAHSRSASLTGSLFSLLTPSTFSSSPSRSRAPSLGSQSDPSVGVGAGVVLGGEEGVEEIPLPVFEVQPAMLAVDLTLSPGESRSYTYTLPLPSTLPPTFRGRMMRFSYELSVGTCRRGDGEGGGAVTVSRVMKVPIRVYNWVSLSRPQHPYDLLTPMRKPDAGKVLDLGSAGGDGGLSKKPTESVTEAETEADAERSHGLPPALDDLRAYGGRLLSTFPAEGSAGVRIKEPAESVPENVSLPSSSPSSSSLPSGSGSGSGAVDPLRVFAKEREREREDDDDDEVTGCREAVEILTRNPKKVSYDVTKDGLKVAVLTFPKSAYRLGETILGIVEINERGGRGKVVSLSATLETNESLPASLVPPSTPTSPTAPTTSAHARRIHAEHHASFTGSTLRTTFALDIPSDACPGFGVVVSGSSSGGGKVAGGLTWKVHLTLLVAVAAPHARVRGLVRDGASTAWGTAWRAPGGIAPEEQEQGRKQTGEQGTSVVGKDTGKQSWTSYLMSSFLGTGEREYHDGDDIDDDDVPSSSGDVDAEGDKEDDWRELQVEVVECEVPVVVWPGSTAFSAVDVVFDV</sequence>
<feature type="region of interest" description="Disordered" evidence="1">
    <location>
        <begin position="568"/>
        <end position="606"/>
    </location>
</feature>
<feature type="compositionally biased region" description="Low complexity" evidence="1">
    <location>
        <begin position="697"/>
        <end position="718"/>
    </location>
</feature>
<evidence type="ECO:0000313" key="3">
    <source>
        <dbReference type="Proteomes" id="UP000183567"/>
    </source>
</evidence>
<name>A0A1J8PIV3_9AGAM</name>
<dbReference type="Proteomes" id="UP000183567">
    <property type="component" value="Unassembled WGS sequence"/>
</dbReference>
<dbReference type="AlphaFoldDB" id="A0A1J8PIV3"/>
<feature type="compositionally biased region" description="Low complexity" evidence="1">
    <location>
        <begin position="237"/>
        <end position="246"/>
    </location>
</feature>
<keyword evidence="3" id="KW-1185">Reference proteome</keyword>
<feature type="region of interest" description="Disordered" evidence="1">
    <location>
        <begin position="506"/>
        <end position="547"/>
    </location>
</feature>
<protein>
    <recommendedName>
        <fullName evidence="4">Rgp1-domain-containing protein</fullName>
    </recommendedName>
</protein>
<feature type="region of interest" description="Disordered" evidence="1">
    <location>
        <begin position="364"/>
        <end position="384"/>
    </location>
</feature>
<gene>
    <name evidence="2" type="ORF">AZE42_06100</name>
</gene>
<feature type="region of interest" description="Disordered" evidence="1">
    <location>
        <begin position="226"/>
        <end position="270"/>
    </location>
</feature>
<accession>A0A1J8PIV3</accession>
<feature type="region of interest" description="Disordered" evidence="1">
    <location>
        <begin position="803"/>
        <end position="834"/>
    </location>
</feature>
<dbReference type="PANTHER" id="PTHR12507">
    <property type="entry name" value="REDUCED GROWTH PHENOTYPE 1 RGP1, YEAST -RELATED"/>
    <property type="match status" value="1"/>
</dbReference>
<feature type="region of interest" description="Disordered" evidence="1">
    <location>
        <begin position="51"/>
        <end position="83"/>
    </location>
</feature>
<evidence type="ECO:0000313" key="2">
    <source>
        <dbReference type="EMBL" id="OJA07723.1"/>
    </source>
</evidence>
<dbReference type="EMBL" id="LVVM01006578">
    <property type="protein sequence ID" value="OJA07723.1"/>
    <property type="molecule type" value="Genomic_DNA"/>
</dbReference>
<feature type="compositionally biased region" description="Low complexity" evidence="1">
    <location>
        <begin position="582"/>
        <end position="596"/>
    </location>
</feature>
<dbReference type="OrthoDB" id="1918at2759"/>
<evidence type="ECO:0000256" key="1">
    <source>
        <dbReference type="SAM" id="MobiDB-lite"/>
    </source>
</evidence>
<comment type="caution">
    <text evidence="2">The sequence shown here is derived from an EMBL/GenBank/DDBJ whole genome shotgun (WGS) entry which is preliminary data.</text>
</comment>
<dbReference type="InterPro" id="IPR014848">
    <property type="entry name" value="Rgp1"/>
</dbReference>
<feature type="compositionally biased region" description="Low complexity" evidence="1">
    <location>
        <begin position="364"/>
        <end position="378"/>
    </location>
</feature>
<dbReference type="Pfam" id="PF08737">
    <property type="entry name" value="Rgp1"/>
    <property type="match status" value="1"/>
</dbReference>
<reference evidence="2 3" key="1">
    <citation type="submission" date="2016-03" db="EMBL/GenBank/DDBJ databases">
        <title>Comparative genomics of the ectomycorrhizal sister species Rhizopogon vinicolor and Rhizopogon vesiculosus (Basidiomycota: Boletales) reveals a divergence of the mating type B locus.</title>
        <authorList>
            <person name="Mujic A.B."/>
            <person name="Kuo A."/>
            <person name="Tritt A."/>
            <person name="Lipzen A."/>
            <person name="Chen C."/>
            <person name="Johnson J."/>
            <person name="Sharma A."/>
            <person name="Barry K."/>
            <person name="Grigoriev I.V."/>
            <person name="Spatafora J.W."/>
        </authorList>
    </citation>
    <scope>NUCLEOTIDE SEQUENCE [LARGE SCALE GENOMIC DNA]</scope>
    <source>
        <strain evidence="2 3">AM-OR11-056</strain>
    </source>
</reference>
<proteinExistence type="predicted"/>